<feature type="region of interest" description="Disordered" evidence="1">
    <location>
        <begin position="1"/>
        <end position="99"/>
    </location>
</feature>
<feature type="compositionally biased region" description="Polar residues" evidence="1">
    <location>
        <begin position="39"/>
        <end position="48"/>
    </location>
</feature>
<evidence type="ECO:0000313" key="2">
    <source>
        <dbReference type="EMBL" id="RJE22694.1"/>
    </source>
</evidence>
<keyword evidence="3" id="KW-1185">Reference proteome</keyword>
<feature type="compositionally biased region" description="Basic and acidic residues" evidence="1">
    <location>
        <begin position="70"/>
        <end position="80"/>
    </location>
</feature>
<organism evidence="2 3">
    <name type="scientific">Aspergillus sclerotialis</name>
    <dbReference type="NCBI Taxonomy" id="2070753"/>
    <lineage>
        <taxon>Eukaryota</taxon>
        <taxon>Fungi</taxon>
        <taxon>Dikarya</taxon>
        <taxon>Ascomycota</taxon>
        <taxon>Pezizomycotina</taxon>
        <taxon>Eurotiomycetes</taxon>
        <taxon>Eurotiomycetidae</taxon>
        <taxon>Eurotiales</taxon>
        <taxon>Aspergillaceae</taxon>
        <taxon>Aspergillus</taxon>
        <taxon>Aspergillus subgen. Polypaecilum</taxon>
    </lineage>
</organism>
<gene>
    <name evidence="2" type="ORF">PHISCL_04955</name>
</gene>
<name>A0A3A2ZTS5_9EURO</name>
<dbReference type="AlphaFoldDB" id="A0A3A2ZTS5"/>
<proteinExistence type="predicted"/>
<protein>
    <submittedName>
        <fullName evidence="2">Uncharacterized protein</fullName>
    </submittedName>
</protein>
<comment type="caution">
    <text evidence="2">The sequence shown here is derived from an EMBL/GenBank/DDBJ whole genome shotgun (WGS) entry which is preliminary data.</text>
</comment>
<dbReference type="STRING" id="2070753.A0A3A2ZTS5"/>
<evidence type="ECO:0000256" key="1">
    <source>
        <dbReference type="SAM" id="MobiDB-lite"/>
    </source>
</evidence>
<dbReference type="Proteomes" id="UP000266188">
    <property type="component" value="Unassembled WGS sequence"/>
</dbReference>
<sequence length="846" mass="94281">MTDSPESPAKRPSSYSNAPPLRYPTFPPLSPVEEWLSRSRPTTSMTSDPHSDHQSKSLTESWATLSASDAHSEDGARSELTDIGSLVDQPGPDDVASLDDRYTSSEVECHYDEDEDKSSSSECQELPTVFPRDEDTIYDSNLTTKAVFDQSTDSIEFIEPEKWPEVERVELKHTIRIFEGDEASELKDKLPYNLEDSILTATVQQTMTKRSLDIDKPFHVLYIGNPEFRNIILDKIGDVLVSSSGNTYESSSTESSRYHVVPTSFGAGAVPNFAELLPIHVQLIVDECTSATSELQADKPSTLSLNFKNRPSCTSYWTGSEYCVSSAEWTSPDMAILFVSSEDNLAAVSTQRQARAFMERHGIPMMVISEKPLWKMTSELIPVNHHSLHMCLESRRSISGDSVVLRRYPIDLSTFESITPSQLNRNLASLATIYPKQTYKVTPQSTKFPNTKAFFDSEKYPLNILPFSCSSRAREMAPTLRLITLSFVSAIAVSLVFSGLKIAIVFLLQFFAHPDGSKLAPSSGLATSSILPLEGPRPASASVRTPPGKVQPLLTQLGGHSKAEELMGLAHSTPGHKSERGGDRFEVRVIGDSHVIIKPSQEFVAGKKRPSFKVQVKRHNEALPYELSKLFDGVYTLKLDNQDAYGSVNVTISTVKPPLTQVTQVDFGTPWLKLENWKRAAQILSWQLTRELTTAQNGLLEVYDRFYNDLQGLVEDAAKKAQSFRHEMYFGQHGSVLISSYVRDVASRSRQLSEALNHNAVQQLLATSTALQSYKTKINQEAKDLMSNSWNKITALTRTVDMNPVTDIMRNARRSKTLEKAQQRAKSLIWRESCENSKCSVHGRQG</sequence>
<dbReference type="OrthoDB" id="439943at2759"/>
<accession>A0A3A2ZTS5</accession>
<dbReference type="EMBL" id="MVGC01000155">
    <property type="protein sequence ID" value="RJE22694.1"/>
    <property type="molecule type" value="Genomic_DNA"/>
</dbReference>
<reference evidence="3" key="1">
    <citation type="submission" date="2017-02" db="EMBL/GenBank/DDBJ databases">
        <authorList>
            <person name="Tafer H."/>
            <person name="Lopandic K."/>
        </authorList>
    </citation>
    <scope>NUCLEOTIDE SEQUENCE [LARGE SCALE GENOMIC DNA]</scope>
    <source>
        <strain evidence="3">CBS 366.77</strain>
    </source>
</reference>
<feature type="compositionally biased region" description="Pro residues" evidence="1">
    <location>
        <begin position="21"/>
        <end position="30"/>
    </location>
</feature>
<evidence type="ECO:0000313" key="3">
    <source>
        <dbReference type="Proteomes" id="UP000266188"/>
    </source>
</evidence>
<feature type="compositionally biased region" description="Polar residues" evidence="1">
    <location>
        <begin position="56"/>
        <end position="69"/>
    </location>
</feature>